<dbReference type="Pfam" id="PF01557">
    <property type="entry name" value="FAA_hydrolase"/>
    <property type="match status" value="1"/>
</dbReference>
<dbReference type="AlphaFoldDB" id="A0A9W4KBQ5"/>
<accession>A0A9W4KBQ5</accession>
<evidence type="ECO:0000259" key="4">
    <source>
        <dbReference type="Pfam" id="PF01557"/>
    </source>
</evidence>
<evidence type="ECO:0000313" key="5">
    <source>
        <dbReference type="EMBL" id="CAG8891134.1"/>
    </source>
</evidence>
<evidence type="ECO:0000256" key="3">
    <source>
        <dbReference type="SAM" id="MobiDB-lite"/>
    </source>
</evidence>
<dbReference type="InterPro" id="IPR011234">
    <property type="entry name" value="Fumarylacetoacetase-like_C"/>
</dbReference>
<dbReference type="PANTHER" id="PTHR11820">
    <property type="entry name" value="ACYLPYRUVASE"/>
    <property type="match status" value="1"/>
</dbReference>
<dbReference type="Proteomes" id="UP001154252">
    <property type="component" value="Unassembled WGS sequence"/>
</dbReference>
<feature type="domain" description="Fumarylacetoacetase-like C-terminal" evidence="4">
    <location>
        <begin position="107"/>
        <end position="348"/>
    </location>
</feature>
<dbReference type="GO" id="GO:0050163">
    <property type="term" value="F:oxaloacetate tautomerase activity"/>
    <property type="evidence" value="ECO:0007669"/>
    <property type="project" value="UniProtKB-ARBA"/>
</dbReference>
<dbReference type="PANTHER" id="PTHR11820:SF100">
    <property type="entry name" value="FUMARYLACETOACETATE HYDROLASE FAMILY PROTEIN (AFU_ORTHOLOGUE AFUA_4G01490)"/>
    <property type="match status" value="1"/>
</dbReference>
<reference evidence="5" key="1">
    <citation type="submission" date="2021-07" db="EMBL/GenBank/DDBJ databases">
        <authorList>
            <person name="Branca A.L. A."/>
        </authorList>
    </citation>
    <scope>NUCLEOTIDE SEQUENCE</scope>
</reference>
<dbReference type="EMBL" id="CAJVRC010000843">
    <property type="protein sequence ID" value="CAG8891134.1"/>
    <property type="molecule type" value="Genomic_DNA"/>
</dbReference>
<comment type="caution">
    <text evidence="5">The sequence shown here is derived from an EMBL/GenBank/DDBJ whole genome shotgun (WGS) entry which is preliminary data.</text>
</comment>
<dbReference type="InterPro" id="IPR036663">
    <property type="entry name" value="Fumarylacetoacetase_C_sf"/>
</dbReference>
<dbReference type="Gene3D" id="3.90.850.10">
    <property type="entry name" value="Fumarylacetoacetase-like, C-terminal domain"/>
    <property type="match status" value="1"/>
</dbReference>
<dbReference type="GO" id="GO:0006107">
    <property type="term" value="P:oxaloacetate metabolic process"/>
    <property type="evidence" value="ECO:0007669"/>
    <property type="project" value="UniProtKB-ARBA"/>
</dbReference>
<proteinExistence type="inferred from homology"/>
<dbReference type="OrthoDB" id="411064at2759"/>
<gene>
    <name evidence="5" type="ORF">PEGY_LOCUS2767</name>
</gene>
<protein>
    <recommendedName>
        <fullName evidence="4">Fumarylacetoacetase-like C-terminal domain-containing protein</fullName>
    </recommendedName>
</protein>
<dbReference type="SUPFAM" id="SSF56529">
    <property type="entry name" value="FAH"/>
    <property type="match status" value="1"/>
</dbReference>
<feature type="region of interest" description="Disordered" evidence="3">
    <location>
        <begin position="1"/>
        <end position="23"/>
    </location>
</feature>
<keyword evidence="6" id="KW-1185">Reference proteome</keyword>
<evidence type="ECO:0000256" key="2">
    <source>
        <dbReference type="ARBA" id="ARBA00022723"/>
    </source>
</evidence>
<dbReference type="GO" id="GO:0046872">
    <property type="term" value="F:metal ion binding"/>
    <property type="evidence" value="ECO:0007669"/>
    <property type="project" value="UniProtKB-KW"/>
</dbReference>
<name>A0A9W4KBQ5_9EURO</name>
<keyword evidence="2" id="KW-0479">Metal-binding</keyword>
<dbReference type="FunFam" id="3.90.850.10:FF:000002">
    <property type="entry name" value="2-hydroxyhepta-2,4-diene-1,7-dioate isomerase"/>
    <property type="match status" value="1"/>
</dbReference>
<sequence length="350" mass="38182">MNAPLLTNFDQSKPRSRTKNPEDMSLPWKRLIRFIATDGRTLRGEPILPASTTDLGFITESDKLQARMIEGDDLYDTTGKTRVTDEIVSVKTILGPLAQADVPILRCVGLNYAKHVINISTVSIVKEAGRTPPPFPFIFFKPNTTIHDHGVPVVIPQIAQDSQADYEGELCLVIGRDAKNVSTENALSYVAAYTVGNDISARKLQRDPSLAGRVPQWGFSKGFDTFAPLGPCLIAASEISDPSKLLLKTIVDGEIRQEEYVADLLFDCAYLVSYLSQGTTLQKGSVIMTGTPGGEFHLFFVMFFALELVELTCLLGVGASLLPPKYLVPGTQMDVVIDGIGTLRNGVVFD</sequence>
<evidence type="ECO:0000256" key="1">
    <source>
        <dbReference type="ARBA" id="ARBA00010211"/>
    </source>
</evidence>
<comment type="similarity">
    <text evidence="1">Belongs to the FAH family.</text>
</comment>
<evidence type="ECO:0000313" key="6">
    <source>
        <dbReference type="Proteomes" id="UP001154252"/>
    </source>
</evidence>
<organism evidence="5 6">
    <name type="scientific">Penicillium egyptiacum</name>
    <dbReference type="NCBI Taxonomy" id="1303716"/>
    <lineage>
        <taxon>Eukaryota</taxon>
        <taxon>Fungi</taxon>
        <taxon>Dikarya</taxon>
        <taxon>Ascomycota</taxon>
        <taxon>Pezizomycotina</taxon>
        <taxon>Eurotiomycetes</taxon>
        <taxon>Eurotiomycetidae</taxon>
        <taxon>Eurotiales</taxon>
        <taxon>Aspergillaceae</taxon>
        <taxon>Penicillium</taxon>
    </lineage>
</organism>